<protein>
    <recommendedName>
        <fullName evidence="9">T-complex protein 1 subunit eta</fullName>
        <shortName evidence="9">TCP-1-eta</shortName>
    </recommendedName>
    <alternativeName>
        <fullName evidence="9">CCT-eta</fullName>
    </alternativeName>
</protein>
<dbReference type="GO" id="GO:0140662">
    <property type="term" value="F:ATP-dependent protein folding chaperone"/>
    <property type="evidence" value="ECO:0007669"/>
    <property type="project" value="InterPro"/>
</dbReference>
<comment type="similarity">
    <text evidence="2 8">Belongs to the TCP-1 chaperonin family.</text>
</comment>
<evidence type="ECO:0000256" key="1">
    <source>
        <dbReference type="ARBA" id="ARBA00004496"/>
    </source>
</evidence>
<dbReference type="Gene3D" id="3.50.7.10">
    <property type="entry name" value="GroEL"/>
    <property type="match status" value="1"/>
</dbReference>
<evidence type="ECO:0000256" key="9">
    <source>
        <dbReference type="RuleBase" id="RU365042"/>
    </source>
</evidence>
<dbReference type="NCBIfam" id="NF041082">
    <property type="entry name" value="thermosome_alpha"/>
    <property type="match status" value="1"/>
</dbReference>
<dbReference type="NCBIfam" id="TIGR02345">
    <property type="entry name" value="chap_CCT_eta"/>
    <property type="match status" value="1"/>
</dbReference>
<keyword evidence="12" id="KW-1185">Reference proteome</keyword>
<name>A0A124SH03_CYNCS</name>
<dbReference type="GO" id="GO:0005832">
    <property type="term" value="C:chaperonin-containing T-complex"/>
    <property type="evidence" value="ECO:0007669"/>
    <property type="project" value="UniProtKB-ARBA"/>
</dbReference>
<dbReference type="GO" id="GO:0005524">
    <property type="term" value="F:ATP binding"/>
    <property type="evidence" value="ECO:0007669"/>
    <property type="project" value="UniProtKB-KW"/>
</dbReference>
<feature type="region of interest" description="Disordered" evidence="10">
    <location>
        <begin position="573"/>
        <end position="600"/>
    </location>
</feature>
<comment type="subunit">
    <text evidence="9">Heterooligomeric complex that forms two stacked rings.</text>
</comment>
<dbReference type="GO" id="GO:0016887">
    <property type="term" value="F:ATP hydrolysis activity"/>
    <property type="evidence" value="ECO:0007669"/>
    <property type="project" value="InterPro"/>
</dbReference>
<dbReference type="OMA" id="HRKGNTW"/>
<comment type="caution">
    <text evidence="11">The sequence shown here is derived from an EMBL/GenBank/DDBJ whole genome shotgun (WGS) entry which is preliminary data.</text>
</comment>
<dbReference type="InterPro" id="IPR012720">
    <property type="entry name" value="Chap_CCT_eta"/>
</dbReference>
<dbReference type="SUPFAM" id="SSF54849">
    <property type="entry name" value="GroEL-intermediate domain like"/>
    <property type="match status" value="1"/>
</dbReference>
<dbReference type="FunFam" id="3.30.260.10:FF:000022">
    <property type="entry name" value="T-complex protein 1 subunit eta"/>
    <property type="match status" value="1"/>
</dbReference>
<sequence length="600" mass="64918">VDFTPDFHCPCASIRNREGQISIVKIDVDEGVFGIRNTFGEGRFSILQQPQIILLKEGTDTSQGKPQLVSNINACMAVADVVRTTLGPRGMDKLIHDDKGNTTISNDGATIMKLLDIVHPASKILVDIAKSQDSEVGDGTTTVVLLAGEFLREAKPFVDDGVHPQNLIRSYRAASYLAIEKIKELAVSIEGKSLEEKKSLLANCAATTLSSKLIGGEKEFFATMVVDAVLAIESDDRLNMIGIKKVPGGTMRDSFLVNGVAFKKTFSYAGFEQQPKKFLNPKILLLNIELELKSEKENAEIRLSDPLQYQSIVDAEWNIIYDKLDKCVKSGAKIVLSRLAIGDLATQYFADCDIFCAGRVAEDDLHRVAAATGGTVQTSVNNVIDEVLGSCEVFEEKQVGNERFNIFNGCPSGQTATIVLRGGADQFIEEAERSLHDAIMIVRRAMKNSTVVAGGGAIDMEISRYLRQHARTIAGKSQLFINSFAKALEVIPRQLCDNAGFDATDVLNKLRQKHALADGEGALYGVDINTGGIADSFANFVWEPAVVKINAINAATEAACLILSVDETVKNPKSESAQGEAAAGMGRGRGGGRGRGMRRR</sequence>
<keyword evidence="5 8" id="KW-0067">ATP-binding</keyword>
<dbReference type="PANTHER" id="PTHR11353">
    <property type="entry name" value="CHAPERONIN"/>
    <property type="match status" value="1"/>
</dbReference>
<dbReference type="InterPro" id="IPR053374">
    <property type="entry name" value="TCP-1_chaperonin"/>
</dbReference>
<evidence type="ECO:0000256" key="2">
    <source>
        <dbReference type="ARBA" id="ARBA00008020"/>
    </source>
</evidence>
<dbReference type="NCBIfam" id="NF041083">
    <property type="entry name" value="thermosome_beta"/>
    <property type="match status" value="1"/>
</dbReference>
<dbReference type="InterPro" id="IPR002194">
    <property type="entry name" value="Chaperonin_TCP-1_CS"/>
</dbReference>
<keyword evidence="6 8" id="KW-0143">Chaperone</keyword>
<keyword evidence="4 8" id="KW-0547">Nucleotide-binding</keyword>
<dbReference type="Gene3D" id="1.10.560.10">
    <property type="entry name" value="GroEL-like equatorial domain"/>
    <property type="match status" value="1"/>
</dbReference>
<comment type="function">
    <text evidence="7 9">Molecular chaperone; assists the folding of proteins upon ATP hydrolysis. Known to play a role, in vitro, in the folding of actin and tubulin.</text>
</comment>
<gene>
    <name evidence="11" type="ORF">Ccrd_013596</name>
</gene>
<evidence type="ECO:0000256" key="6">
    <source>
        <dbReference type="ARBA" id="ARBA00023186"/>
    </source>
</evidence>
<dbReference type="InterPro" id="IPR027409">
    <property type="entry name" value="GroEL-like_apical_dom_sf"/>
</dbReference>
<feature type="compositionally biased region" description="Basic residues" evidence="10">
    <location>
        <begin position="590"/>
        <end position="600"/>
    </location>
</feature>
<reference evidence="11 12" key="1">
    <citation type="journal article" date="2016" name="Sci. Rep.">
        <title>The genome sequence of the outbreeding globe artichoke constructed de novo incorporating a phase-aware low-pass sequencing strategy of F1 progeny.</title>
        <authorList>
            <person name="Scaglione D."/>
            <person name="Reyes-Chin-Wo S."/>
            <person name="Acquadro A."/>
            <person name="Froenicke L."/>
            <person name="Portis E."/>
            <person name="Beitel C."/>
            <person name="Tirone M."/>
            <person name="Mauro R."/>
            <person name="Lo Monaco A."/>
            <person name="Mauromicale G."/>
            <person name="Faccioli P."/>
            <person name="Cattivelli L."/>
            <person name="Rieseberg L."/>
            <person name="Michelmore R."/>
            <person name="Lanteri S."/>
        </authorList>
    </citation>
    <scope>NUCLEOTIDE SEQUENCE [LARGE SCALE GENOMIC DNA]</scope>
    <source>
        <strain evidence="11">2C</strain>
    </source>
</reference>
<comment type="subcellular location">
    <subcellularLocation>
        <location evidence="1 9">Cytoplasm</location>
    </subcellularLocation>
</comment>
<dbReference type="SUPFAM" id="SSF48592">
    <property type="entry name" value="GroEL equatorial domain-like"/>
    <property type="match status" value="1"/>
</dbReference>
<evidence type="ECO:0000256" key="10">
    <source>
        <dbReference type="SAM" id="MobiDB-lite"/>
    </source>
</evidence>
<dbReference type="STRING" id="59895.A0A124SH03"/>
<evidence type="ECO:0000256" key="8">
    <source>
        <dbReference type="RuleBase" id="RU004187"/>
    </source>
</evidence>
<dbReference type="PRINTS" id="PR00304">
    <property type="entry name" value="TCOMPLEXTCP1"/>
</dbReference>
<evidence type="ECO:0000256" key="4">
    <source>
        <dbReference type="ARBA" id="ARBA00022741"/>
    </source>
</evidence>
<dbReference type="PROSITE" id="PS00995">
    <property type="entry name" value="TCP1_3"/>
    <property type="match status" value="1"/>
</dbReference>
<proteinExistence type="inferred from homology"/>
<accession>A0A124SH03</accession>
<keyword evidence="3 9" id="KW-0963">Cytoplasm</keyword>
<dbReference type="AlphaFoldDB" id="A0A124SH03"/>
<dbReference type="InterPro" id="IPR027410">
    <property type="entry name" value="TCP-1-like_intermed_sf"/>
</dbReference>
<feature type="non-terminal residue" evidence="11">
    <location>
        <position position="1"/>
    </location>
</feature>
<dbReference type="InterPro" id="IPR027413">
    <property type="entry name" value="GROEL-like_equatorial_sf"/>
</dbReference>
<dbReference type="FunFam" id="3.50.7.10:FF:000006">
    <property type="entry name" value="T-complex protein 1 subunit eta"/>
    <property type="match status" value="1"/>
</dbReference>
<dbReference type="GO" id="GO:0051082">
    <property type="term" value="F:unfolded protein binding"/>
    <property type="evidence" value="ECO:0007669"/>
    <property type="project" value="InterPro"/>
</dbReference>
<dbReference type="PROSITE" id="PS00750">
    <property type="entry name" value="TCP1_1"/>
    <property type="match status" value="1"/>
</dbReference>
<dbReference type="EMBL" id="LEKV01001380">
    <property type="protein sequence ID" value="KVI08038.1"/>
    <property type="molecule type" value="Genomic_DNA"/>
</dbReference>
<dbReference type="InterPro" id="IPR054827">
    <property type="entry name" value="thermosome_alpha"/>
</dbReference>
<dbReference type="FunFam" id="1.10.560.10:FF:000017">
    <property type="entry name" value="T-complex protein 1 subunit eta"/>
    <property type="match status" value="1"/>
</dbReference>
<dbReference type="PROSITE" id="PS00751">
    <property type="entry name" value="TCP1_2"/>
    <property type="match status" value="1"/>
</dbReference>
<organism evidence="11 12">
    <name type="scientific">Cynara cardunculus var. scolymus</name>
    <name type="common">Globe artichoke</name>
    <name type="synonym">Cynara scolymus</name>
    <dbReference type="NCBI Taxonomy" id="59895"/>
    <lineage>
        <taxon>Eukaryota</taxon>
        <taxon>Viridiplantae</taxon>
        <taxon>Streptophyta</taxon>
        <taxon>Embryophyta</taxon>
        <taxon>Tracheophyta</taxon>
        <taxon>Spermatophyta</taxon>
        <taxon>Magnoliopsida</taxon>
        <taxon>eudicotyledons</taxon>
        <taxon>Gunneridae</taxon>
        <taxon>Pentapetalae</taxon>
        <taxon>asterids</taxon>
        <taxon>campanulids</taxon>
        <taxon>Asterales</taxon>
        <taxon>Asteraceae</taxon>
        <taxon>Carduoideae</taxon>
        <taxon>Cardueae</taxon>
        <taxon>Carduinae</taxon>
        <taxon>Cynara</taxon>
    </lineage>
</organism>
<dbReference type="Gene3D" id="3.30.260.10">
    <property type="entry name" value="TCP-1-like chaperonin intermediate domain"/>
    <property type="match status" value="1"/>
</dbReference>
<dbReference type="Gramene" id="KVI08038">
    <property type="protein sequence ID" value="KVI08038"/>
    <property type="gene ID" value="Ccrd_013596"/>
</dbReference>
<dbReference type="InterPro" id="IPR017998">
    <property type="entry name" value="Chaperone_TCP-1"/>
</dbReference>
<evidence type="ECO:0000256" key="5">
    <source>
        <dbReference type="ARBA" id="ARBA00022840"/>
    </source>
</evidence>
<evidence type="ECO:0000256" key="3">
    <source>
        <dbReference type="ARBA" id="ARBA00022490"/>
    </source>
</evidence>
<evidence type="ECO:0000313" key="12">
    <source>
        <dbReference type="Proteomes" id="UP000243975"/>
    </source>
</evidence>
<dbReference type="Pfam" id="PF00118">
    <property type="entry name" value="Cpn60_TCP1"/>
    <property type="match status" value="1"/>
</dbReference>
<dbReference type="InterPro" id="IPR002423">
    <property type="entry name" value="Cpn60/GroEL/TCP-1"/>
</dbReference>
<evidence type="ECO:0000313" key="11">
    <source>
        <dbReference type="EMBL" id="KVI08038.1"/>
    </source>
</evidence>
<dbReference type="CDD" id="cd03340">
    <property type="entry name" value="TCP1_eta"/>
    <property type="match status" value="1"/>
</dbReference>
<evidence type="ECO:0000256" key="7">
    <source>
        <dbReference type="ARBA" id="ARBA00024677"/>
    </source>
</evidence>
<dbReference type="Proteomes" id="UP000243975">
    <property type="component" value="Unassembled WGS sequence"/>
</dbReference>
<dbReference type="SUPFAM" id="SSF52029">
    <property type="entry name" value="GroEL apical domain-like"/>
    <property type="match status" value="1"/>
</dbReference>